<protein>
    <recommendedName>
        <fullName evidence="3">TonB protein C-terminal</fullName>
    </recommendedName>
</protein>
<accession>A0A1M6ABA2</accession>
<dbReference type="AlphaFoldDB" id="A0A1M6ABA2"/>
<evidence type="ECO:0000313" key="1">
    <source>
        <dbReference type="EMBL" id="SHI33794.1"/>
    </source>
</evidence>
<proteinExistence type="predicted"/>
<evidence type="ECO:0008006" key="3">
    <source>
        <dbReference type="Google" id="ProtNLM"/>
    </source>
</evidence>
<reference evidence="2" key="1">
    <citation type="submission" date="2016-11" db="EMBL/GenBank/DDBJ databases">
        <authorList>
            <person name="Varghese N."/>
            <person name="Submissions S."/>
        </authorList>
    </citation>
    <scope>NUCLEOTIDE SEQUENCE [LARGE SCALE GENOMIC DNA]</scope>
    <source>
        <strain evidence="2">DSM 18829</strain>
    </source>
</reference>
<name>A0A1M6ABA2_9FLAO</name>
<gene>
    <name evidence="1" type="ORF">SAMN05444363_0122</name>
</gene>
<dbReference type="EMBL" id="FQZI01000001">
    <property type="protein sequence ID" value="SHI33794.1"/>
    <property type="molecule type" value="Genomic_DNA"/>
</dbReference>
<organism evidence="1 2">
    <name type="scientific">Flavobacterium terrae</name>
    <dbReference type="NCBI Taxonomy" id="415425"/>
    <lineage>
        <taxon>Bacteria</taxon>
        <taxon>Pseudomonadati</taxon>
        <taxon>Bacteroidota</taxon>
        <taxon>Flavobacteriia</taxon>
        <taxon>Flavobacteriales</taxon>
        <taxon>Flavobacteriaceae</taxon>
        <taxon>Flavobacterium</taxon>
    </lineage>
</organism>
<sequence>MNPKIELFSQIKSGCPKMKRIFPLSLAFLLFSCQYFEKEVPSKDELLKQEIKKIDWDKVDEFPSLVVCDSLDSKEDRKQCFFELLTRDLESRLSNDTIRTQFPSIDTLQLKIIVSPDYTIEFASQNTSEDVFKLDSVVKQLTVGMPIIEPAIKRGIKVKSEFVVPVVIKRVD</sequence>
<dbReference type="PROSITE" id="PS51257">
    <property type="entry name" value="PROKAR_LIPOPROTEIN"/>
    <property type="match status" value="1"/>
</dbReference>
<dbReference type="STRING" id="415425.SAMN05444363_0122"/>
<dbReference type="Proteomes" id="UP000184488">
    <property type="component" value="Unassembled WGS sequence"/>
</dbReference>
<evidence type="ECO:0000313" key="2">
    <source>
        <dbReference type="Proteomes" id="UP000184488"/>
    </source>
</evidence>
<keyword evidence="2" id="KW-1185">Reference proteome</keyword>